<evidence type="ECO:0008006" key="3">
    <source>
        <dbReference type="Google" id="ProtNLM"/>
    </source>
</evidence>
<sequence length="326" mass="36381">MAPISLHIVGLDCDTPVPNVYAERGTYGDIFEALLRDAAVQTPGVPEVDLEFSSFDCVRGFLPSIEDLDRVDGIIITGSGMIPHHGLVWDVADVEKKRLQLMTMRPGSKHCLNSHKVKLPIPSYIHITNEKTELYTNHPKIHLFGSCFGHQLIAHALFSTPSHPAVVRDPKGWELGVHPITLTPAILSHFGPVLSNHSNPTQLRQQFVHADHVVLHPIPEGFHALGSSEHCALQGLWQRGRVLTYQGHAEFDRFVNGETLKVFSKAAGWEEGYLEEKLVGVEKDDDAVWAAGVMLRFFLESEVREEDEAGWEKVEQAEEEDVMARL</sequence>
<dbReference type="GO" id="GO:0005829">
    <property type="term" value="C:cytosol"/>
    <property type="evidence" value="ECO:0007669"/>
    <property type="project" value="TreeGrafter"/>
</dbReference>
<dbReference type="PANTHER" id="PTHR42695:SF6">
    <property type="entry name" value="GLUTAMINE AMIDOTRANSFERASE DOMAIN-CONTAINING PROTEIN"/>
    <property type="match status" value="1"/>
</dbReference>
<dbReference type="OrthoDB" id="1669814at2759"/>
<dbReference type="InterPro" id="IPR044992">
    <property type="entry name" value="ChyE-like"/>
</dbReference>
<dbReference type="Proteomes" id="UP000184330">
    <property type="component" value="Unassembled WGS sequence"/>
</dbReference>
<name>A0A1L7XB07_9HELO</name>
<gene>
    <name evidence="1" type="ORF">PAC_12117</name>
</gene>
<evidence type="ECO:0000313" key="2">
    <source>
        <dbReference type="Proteomes" id="UP000184330"/>
    </source>
</evidence>
<dbReference type="SUPFAM" id="SSF52317">
    <property type="entry name" value="Class I glutamine amidotransferase-like"/>
    <property type="match status" value="1"/>
</dbReference>
<accession>A0A1L7XB07</accession>
<dbReference type="AlphaFoldDB" id="A0A1L7XB07"/>
<dbReference type="InterPro" id="IPR029062">
    <property type="entry name" value="Class_I_gatase-like"/>
</dbReference>
<dbReference type="GO" id="GO:0005634">
    <property type="term" value="C:nucleus"/>
    <property type="evidence" value="ECO:0007669"/>
    <property type="project" value="TreeGrafter"/>
</dbReference>
<reference evidence="1 2" key="1">
    <citation type="submission" date="2016-03" db="EMBL/GenBank/DDBJ databases">
        <authorList>
            <person name="Ploux O."/>
        </authorList>
    </citation>
    <scope>NUCLEOTIDE SEQUENCE [LARGE SCALE GENOMIC DNA]</scope>
    <source>
        <strain evidence="1 2">UAMH 11012</strain>
    </source>
</reference>
<dbReference type="STRING" id="576137.A0A1L7XB07"/>
<keyword evidence="2" id="KW-1185">Reference proteome</keyword>
<proteinExistence type="predicted"/>
<evidence type="ECO:0000313" key="1">
    <source>
        <dbReference type="EMBL" id="CZR62220.1"/>
    </source>
</evidence>
<dbReference type="Gene3D" id="3.40.50.880">
    <property type="match status" value="1"/>
</dbReference>
<protein>
    <recommendedName>
        <fullName evidence="3">Glutamine amidotransferase domain-containing protein</fullName>
    </recommendedName>
</protein>
<dbReference type="PANTHER" id="PTHR42695">
    <property type="entry name" value="GLUTAMINE AMIDOTRANSFERASE YLR126C-RELATED"/>
    <property type="match status" value="1"/>
</dbReference>
<dbReference type="EMBL" id="FJOG01000020">
    <property type="protein sequence ID" value="CZR62220.1"/>
    <property type="molecule type" value="Genomic_DNA"/>
</dbReference>
<organism evidence="1 2">
    <name type="scientific">Phialocephala subalpina</name>
    <dbReference type="NCBI Taxonomy" id="576137"/>
    <lineage>
        <taxon>Eukaryota</taxon>
        <taxon>Fungi</taxon>
        <taxon>Dikarya</taxon>
        <taxon>Ascomycota</taxon>
        <taxon>Pezizomycotina</taxon>
        <taxon>Leotiomycetes</taxon>
        <taxon>Helotiales</taxon>
        <taxon>Mollisiaceae</taxon>
        <taxon>Phialocephala</taxon>
        <taxon>Phialocephala fortinii species complex</taxon>
    </lineage>
</organism>